<keyword evidence="4" id="KW-0963">Cytoplasm</keyword>
<comment type="subcellular location">
    <subcellularLocation>
        <location evidence="3">Cytoplasm</location>
    </subcellularLocation>
</comment>
<keyword evidence="5" id="KW-0808">Transferase</keyword>
<evidence type="ECO:0000256" key="2">
    <source>
        <dbReference type="ARBA" id="ARBA00001946"/>
    </source>
</evidence>
<comment type="cofactor">
    <cofactor evidence="2">
        <name>Mg(2+)</name>
        <dbReference type="ChEBI" id="CHEBI:18420"/>
    </cofactor>
</comment>
<evidence type="ECO:0000313" key="12">
    <source>
        <dbReference type="EMBL" id="KAK0424674.1"/>
    </source>
</evidence>
<sequence>MTSRLEKTTSKPVHLSSKPPSPAQIIATAAASPRNAAETTPKKFEKHARRTWRRSASLRPKNGAPKGFAAGPLPPIVTTTIQVPIPIDIVDMNQATHDDEVKECRSPSTLSTTSSSGVDSNGTTETNETVPHSHPDSGLGDDCPKLSDSDDVESTHSFSSNFGRPPPPQASFFPQPFGLPGFPDILPPIATEEELENIRQFRRQHIYYKNFFARQRRLQQNGPAFIPTHPHPQVPYIFIPYETIDNFLLYLESLYPQLSRSRSTTMQSSDESCCSTTATIQSRAEAAEASMPLRHDPRLEASFAPLRFVPPMNGAAQPVGPCSTTTQSSRKTSIDSTHTSEDGHPLSYVPHMPSYSSMPVLAQQASRNDLDYSRIYLDQFNVNPHFERRHPFAPPHLQQRHRHYQHFPSGIHRTATALSAIPHFCARVVGCVCSERPTCERSVCLQVETLVGGPRVTGHRRSTQCNSAGLRHLIFEKMESIKKNTPRPRPSFVLCSVDRARLPRSGAFVRSTALWFRPARLGWRHNNQRPFLTYSSEKIFEAQLQRHQALATAPHPFADLCSGFDSDSADDEDEEEEPRSLSPSVSDRSIFTDDGQLTTVATDVDDHCSVVSSSFADGWVSSHEEGDEDDASSSDRSPKFFIPLLGDVEDASSEDSADVEAEKQHIDADLARLMINSSYNIPGFTLPMVAASSKSGSETTISACKSCPSVGGESGYLSCESVSPPPSSETTAPTESKAPPTPLPPPNDVFHDGQFQVSKMDVLSEQIWYFHKDITQTEATLHRKMTLRNHLYSVIKMAFPMSGLYIVGSSLNGFGNNSSDMDLCMMITNKDIDQRTDAVVILNHVMNCLSNSEIIRENGLKLIIAKVPILRIKFNAPYEDITVDLNANNAVAIKNTHLLSHYSTFDWRLCPLVSVIKEWAKRRGMNDANKSSFTSYSLVLMVIHYLQCGLDKPTLPSLQKMYPKRFSEKNDVRTLKMQIEKPFEFPSADEWDYDYSASLCDLLLGFLRYYAYEFDFNHDAISVRLGQRTDRAFVAKNSSPFNTLSQWRCICIEEPFTLSNTAHSIYDEVIFEAIKGAFRSGHEELDMNRDLDAFLNMPPIKIPLANTRGQHYGNFAVETNFTPTDPEPPVLVGNENGVESSENDVVDRKLVEDVLDSLKAAEEENFPAISASEDAPQKRSAKKNRKGARGGK</sequence>
<evidence type="ECO:0000259" key="11">
    <source>
        <dbReference type="Pfam" id="PF22600"/>
    </source>
</evidence>
<protein>
    <recommendedName>
        <fullName evidence="14">PAP-associated domain-containing protein</fullName>
    </recommendedName>
</protein>
<evidence type="ECO:0000256" key="1">
    <source>
        <dbReference type="ARBA" id="ARBA00001936"/>
    </source>
</evidence>
<dbReference type="Gene3D" id="1.10.1410.10">
    <property type="match status" value="1"/>
</dbReference>
<feature type="region of interest" description="Disordered" evidence="9">
    <location>
        <begin position="1"/>
        <end position="71"/>
    </location>
</feature>
<feature type="compositionally biased region" description="Acidic residues" evidence="9">
    <location>
        <begin position="567"/>
        <end position="577"/>
    </location>
</feature>
<feature type="compositionally biased region" description="Low complexity" evidence="9">
    <location>
        <begin position="718"/>
        <end position="736"/>
    </location>
</feature>
<keyword evidence="7" id="KW-0460">Magnesium</keyword>
<dbReference type="GO" id="GO:0005737">
    <property type="term" value="C:cytoplasm"/>
    <property type="evidence" value="ECO:0007669"/>
    <property type="project" value="UniProtKB-SubCell"/>
</dbReference>
<gene>
    <name evidence="12" type="ORF">QR680_008786</name>
</gene>
<dbReference type="AlphaFoldDB" id="A0AA39IKD0"/>
<evidence type="ECO:0000256" key="7">
    <source>
        <dbReference type="ARBA" id="ARBA00022842"/>
    </source>
</evidence>
<organism evidence="12 13">
    <name type="scientific">Steinernema hermaphroditum</name>
    <dbReference type="NCBI Taxonomy" id="289476"/>
    <lineage>
        <taxon>Eukaryota</taxon>
        <taxon>Metazoa</taxon>
        <taxon>Ecdysozoa</taxon>
        <taxon>Nematoda</taxon>
        <taxon>Chromadorea</taxon>
        <taxon>Rhabditida</taxon>
        <taxon>Tylenchina</taxon>
        <taxon>Panagrolaimomorpha</taxon>
        <taxon>Strongyloidoidea</taxon>
        <taxon>Steinernematidae</taxon>
        <taxon>Steinernema</taxon>
    </lineage>
</organism>
<dbReference type="Pfam" id="PF03828">
    <property type="entry name" value="PAP_assoc"/>
    <property type="match status" value="1"/>
</dbReference>
<feature type="domain" description="PAP-associated" evidence="10">
    <location>
        <begin position="998"/>
        <end position="1060"/>
    </location>
</feature>
<keyword evidence="13" id="KW-1185">Reference proteome</keyword>
<dbReference type="PANTHER" id="PTHR12271:SF40">
    <property type="entry name" value="POLY(A) RNA POLYMERASE GLD2"/>
    <property type="match status" value="1"/>
</dbReference>
<feature type="compositionally biased region" description="Low complexity" evidence="9">
    <location>
        <begin position="106"/>
        <end position="124"/>
    </location>
</feature>
<feature type="region of interest" description="Disordered" evidence="9">
    <location>
        <begin position="715"/>
        <end position="746"/>
    </location>
</feature>
<feature type="region of interest" description="Disordered" evidence="9">
    <location>
        <begin position="99"/>
        <end position="174"/>
    </location>
</feature>
<dbReference type="Gene3D" id="3.30.460.10">
    <property type="entry name" value="Beta Polymerase, domain 2"/>
    <property type="match status" value="1"/>
</dbReference>
<dbReference type="GO" id="GO:0046872">
    <property type="term" value="F:metal ion binding"/>
    <property type="evidence" value="ECO:0007669"/>
    <property type="project" value="UniProtKB-KW"/>
</dbReference>
<evidence type="ECO:0000259" key="10">
    <source>
        <dbReference type="Pfam" id="PF03828"/>
    </source>
</evidence>
<dbReference type="GO" id="GO:0031123">
    <property type="term" value="P:RNA 3'-end processing"/>
    <property type="evidence" value="ECO:0007669"/>
    <property type="project" value="TreeGrafter"/>
</dbReference>
<feature type="compositionally biased region" description="Basic residues" evidence="9">
    <location>
        <begin position="1179"/>
        <end position="1192"/>
    </location>
</feature>
<evidence type="ECO:0000313" key="13">
    <source>
        <dbReference type="Proteomes" id="UP001175271"/>
    </source>
</evidence>
<evidence type="ECO:0000256" key="8">
    <source>
        <dbReference type="ARBA" id="ARBA00038491"/>
    </source>
</evidence>
<evidence type="ECO:0000256" key="5">
    <source>
        <dbReference type="ARBA" id="ARBA00022679"/>
    </source>
</evidence>
<feature type="domain" description="Poly(A) RNA polymerase mitochondrial-like central palm" evidence="11">
    <location>
        <begin position="763"/>
        <end position="903"/>
    </location>
</feature>
<evidence type="ECO:0000256" key="9">
    <source>
        <dbReference type="SAM" id="MobiDB-lite"/>
    </source>
</evidence>
<comment type="similarity">
    <text evidence="8">Belongs to the DNA polymerase type-B-like family. GLD2 subfamily.</text>
</comment>
<feature type="region of interest" description="Disordered" evidence="9">
    <location>
        <begin position="1162"/>
        <end position="1192"/>
    </location>
</feature>
<dbReference type="SUPFAM" id="SSF81631">
    <property type="entry name" value="PAP/OAS1 substrate-binding domain"/>
    <property type="match status" value="1"/>
</dbReference>
<accession>A0AA39IKD0</accession>
<dbReference type="InterPro" id="IPR054708">
    <property type="entry name" value="MTPAP-like_central"/>
</dbReference>
<dbReference type="CDD" id="cd05402">
    <property type="entry name" value="NT_PAP_TUTase"/>
    <property type="match status" value="1"/>
</dbReference>
<evidence type="ECO:0000256" key="3">
    <source>
        <dbReference type="ARBA" id="ARBA00004496"/>
    </source>
</evidence>
<dbReference type="EMBL" id="JAUCMV010000001">
    <property type="protein sequence ID" value="KAK0424674.1"/>
    <property type="molecule type" value="Genomic_DNA"/>
</dbReference>
<dbReference type="InterPro" id="IPR043519">
    <property type="entry name" value="NT_sf"/>
</dbReference>
<feature type="region of interest" description="Disordered" evidence="9">
    <location>
        <begin position="619"/>
        <end position="640"/>
    </location>
</feature>
<feature type="compositionally biased region" description="Basic residues" evidence="9">
    <location>
        <begin position="44"/>
        <end position="53"/>
    </location>
</feature>
<dbReference type="Proteomes" id="UP001175271">
    <property type="component" value="Unassembled WGS sequence"/>
</dbReference>
<dbReference type="Pfam" id="PF22600">
    <property type="entry name" value="MTPAP-like_central"/>
    <property type="match status" value="1"/>
</dbReference>
<evidence type="ECO:0000256" key="6">
    <source>
        <dbReference type="ARBA" id="ARBA00022723"/>
    </source>
</evidence>
<evidence type="ECO:0008006" key="14">
    <source>
        <dbReference type="Google" id="ProtNLM"/>
    </source>
</evidence>
<feature type="region of interest" description="Disordered" evidence="9">
    <location>
        <begin position="314"/>
        <end position="344"/>
    </location>
</feature>
<proteinExistence type="inferred from homology"/>
<dbReference type="SUPFAM" id="SSF81301">
    <property type="entry name" value="Nucleotidyltransferase"/>
    <property type="match status" value="1"/>
</dbReference>
<comment type="caution">
    <text evidence="12">The sequence shown here is derived from an EMBL/GenBank/DDBJ whole genome shotgun (WGS) entry which is preliminary data.</text>
</comment>
<feature type="region of interest" description="Disordered" evidence="9">
    <location>
        <begin position="561"/>
        <end position="592"/>
    </location>
</feature>
<feature type="compositionally biased region" description="Polar residues" evidence="9">
    <location>
        <begin position="322"/>
        <end position="337"/>
    </location>
</feature>
<dbReference type="GO" id="GO:1990817">
    <property type="term" value="F:poly(A) RNA polymerase activity"/>
    <property type="evidence" value="ECO:0007669"/>
    <property type="project" value="UniProtKB-ARBA"/>
</dbReference>
<dbReference type="InterPro" id="IPR002058">
    <property type="entry name" value="PAP_assoc"/>
</dbReference>
<keyword evidence="6" id="KW-0479">Metal-binding</keyword>
<reference evidence="12" key="1">
    <citation type="submission" date="2023-06" db="EMBL/GenBank/DDBJ databases">
        <title>Genomic analysis of the entomopathogenic nematode Steinernema hermaphroditum.</title>
        <authorList>
            <person name="Schwarz E.M."/>
            <person name="Heppert J.K."/>
            <person name="Baniya A."/>
            <person name="Schwartz H.T."/>
            <person name="Tan C.-H."/>
            <person name="Antoshechkin I."/>
            <person name="Sternberg P.W."/>
            <person name="Goodrich-Blair H."/>
            <person name="Dillman A.R."/>
        </authorList>
    </citation>
    <scope>NUCLEOTIDE SEQUENCE</scope>
    <source>
        <strain evidence="12">PS9179</strain>
        <tissue evidence="12">Whole animal</tissue>
    </source>
</reference>
<name>A0AA39IKD0_9BILA</name>
<comment type="cofactor">
    <cofactor evidence="1">
        <name>Mn(2+)</name>
        <dbReference type="ChEBI" id="CHEBI:29035"/>
    </cofactor>
</comment>
<dbReference type="PANTHER" id="PTHR12271">
    <property type="entry name" value="POLY A POLYMERASE CID PAP -RELATED"/>
    <property type="match status" value="1"/>
</dbReference>
<evidence type="ECO:0000256" key="4">
    <source>
        <dbReference type="ARBA" id="ARBA00022490"/>
    </source>
</evidence>